<name>A0A0M3K525_ANISI</name>
<accession>A0A0M3K525</accession>
<feature type="transmembrane region" description="Helical" evidence="1">
    <location>
        <begin position="35"/>
        <end position="59"/>
    </location>
</feature>
<keyword evidence="1" id="KW-0472">Membrane</keyword>
<dbReference type="WBParaSite" id="ASIM_0001606601-mRNA-1">
    <property type="protein sequence ID" value="ASIM_0001606601-mRNA-1"/>
    <property type="gene ID" value="ASIM_0001606601"/>
</dbReference>
<gene>
    <name evidence="2" type="ORF">ASIM_LOCUS15473</name>
</gene>
<organism evidence="4">
    <name type="scientific">Anisakis simplex</name>
    <name type="common">Herring worm</name>
    <dbReference type="NCBI Taxonomy" id="6269"/>
    <lineage>
        <taxon>Eukaryota</taxon>
        <taxon>Metazoa</taxon>
        <taxon>Ecdysozoa</taxon>
        <taxon>Nematoda</taxon>
        <taxon>Chromadorea</taxon>
        <taxon>Rhabditida</taxon>
        <taxon>Spirurina</taxon>
        <taxon>Ascaridomorpha</taxon>
        <taxon>Ascaridoidea</taxon>
        <taxon>Anisakidae</taxon>
        <taxon>Anisakis</taxon>
        <taxon>Anisakis simplex complex</taxon>
    </lineage>
</organism>
<protein>
    <submittedName>
        <fullName evidence="2 4">Uncharacterized protein</fullName>
    </submittedName>
</protein>
<keyword evidence="1" id="KW-1133">Transmembrane helix</keyword>
<reference evidence="2 3" key="2">
    <citation type="submission" date="2018-11" db="EMBL/GenBank/DDBJ databases">
        <authorList>
            <consortium name="Pathogen Informatics"/>
        </authorList>
    </citation>
    <scope>NUCLEOTIDE SEQUENCE [LARGE SCALE GENOMIC DNA]</scope>
</reference>
<evidence type="ECO:0000313" key="4">
    <source>
        <dbReference type="WBParaSite" id="ASIM_0001606601-mRNA-1"/>
    </source>
</evidence>
<keyword evidence="3" id="KW-1185">Reference proteome</keyword>
<dbReference type="EMBL" id="UYRR01032347">
    <property type="protein sequence ID" value="VDK55296.1"/>
    <property type="molecule type" value="Genomic_DNA"/>
</dbReference>
<proteinExistence type="predicted"/>
<dbReference type="AlphaFoldDB" id="A0A0M3K525"/>
<sequence>MSYHLKSTYKFVVDHKCGTPRAPVPPPRRGVPAAALRYCAAGTVGVVASAAPVVVLWAVSSRGGCA</sequence>
<evidence type="ECO:0000256" key="1">
    <source>
        <dbReference type="SAM" id="Phobius"/>
    </source>
</evidence>
<dbReference type="Proteomes" id="UP000267096">
    <property type="component" value="Unassembled WGS sequence"/>
</dbReference>
<evidence type="ECO:0000313" key="2">
    <source>
        <dbReference type="EMBL" id="VDK55296.1"/>
    </source>
</evidence>
<reference evidence="4" key="1">
    <citation type="submission" date="2017-02" db="UniProtKB">
        <authorList>
            <consortium name="WormBaseParasite"/>
        </authorList>
    </citation>
    <scope>IDENTIFICATION</scope>
</reference>
<evidence type="ECO:0000313" key="3">
    <source>
        <dbReference type="Proteomes" id="UP000267096"/>
    </source>
</evidence>
<keyword evidence="1" id="KW-0812">Transmembrane</keyword>